<keyword evidence="3" id="KW-1185">Reference proteome</keyword>
<keyword evidence="1" id="KW-1133">Transmembrane helix</keyword>
<gene>
    <name evidence="2" type="ordered locus">Spiaf_1945</name>
</gene>
<dbReference type="Proteomes" id="UP000007383">
    <property type="component" value="Chromosome"/>
</dbReference>
<sequence>MVYPGKEFQYSFLMGILLFYAVLLLLLIVREMELSVRFAFFRRATLRRSERLIATGAGFLLRLVRPTAGIHRTDRDLTTAQELRVE</sequence>
<keyword evidence="1" id="KW-0472">Membrane</keyword>
<name>H9UKF3_SPIAZ</name>
<dbReference type="KEGG" id="sfc:Spiaf_1945"/>
<dbReference type="EMBL" id="CP003282">
    <property type="protein sequence ID" value="AFG37996.1"/>
    <property type="molecule type" value="Genomic_DNA"/>
</dbReference>
<proteinExistence type="predicted"/>
<evidence type="ECO:0000313" key="3">
    <source>
        <dbReference type="Proteomes" id="UP000007383"/>
    </source>
</evidence>
<dbReference type="STRING" id="889378.Spiaf_1945"/>
<accession>H9UKF3</accession>
<dbReference type="HOGENOM" id="CLU_2496337_0_0_12"/>
<organism evidence="2 3">
    <name type="scientific">Spirochaeta africana (strain ATCC 700263 / DSM 8902 / Z-7692)</name>
    <dbReference type="NCBI Taxonomy" id="889378"/>
    <lineage>
        <taxon>Bacteria</taxon>
        <taxon>Pseudomonadati</taxon>
        <taxon>Spirochaetota</taxon>
        <taxon>Spirochaetia</taxon>
        <taxon>Spirochaetales</taxon>
        <taxon>Spirochaetaceae</taxon>
        <taxon>Spirochaeta</taxon>
    </lineage>
</organism>
<reference evidence="3" key="1">
    <citation type="journal article" date="2013" name="Stand. Genomic Sci.">
        <title>Complete genome sequence of the halophilic bacterium Spirochaeta africana type strain (Z-7692(T)) from the alkaline Lake Magadi in the East African Rift.</title>
        <authorList>
            <person name="Liolos K."/>
            <person name="Abt B."/>
            <person name="Scheuner C."/>
            <person name="Teshima H."/>
            <person name="Held B."/>
            <person name="Lapidus A."/>
            <person name="Nolan M."/>
            <person name="Lucas S."/>
            <person name="Deshpande S."/>
            <person name="Cheng J.F."/>
            <person name="Tapia R."/>
            <person name="Goodwin L.A."/>
            <person name="Pitluck S."/>
            <person name="Pagani I."/>
            <person name="Ivanova N."/>
            <person name="Mavromatis K."/>
            <person name="Mikhailova N."/>
            <person name="Huntemann M."/>
            <person name="Pati A."/>
            <person name="Chen A."/>
            <person name="Palaniappan K."/>
            <person name="Land M."/>
            <person name="Rohde M."/>
            <person name="Tindall B.J."/>
            <person name="Detter J.C."/>
            <person name="Goker M."/>
            <person name="Bristow J."/>
            <person name="Eisen J.A."/>
            <person name="Markowitz V."/>
            <person name="Hugenholtz P."/>
            <person name="Woyke T."/>
            <person name="Klenk H.P."/>
            <person name="Kyrpides N.C."/>
        </authorList>
    </citation>
    <scope>NUCLEOTIDE SEQUENCE</scope>
    <source>
        <strain evidence="3">ATCC 700263 / DSM 8902 / Z-7692</strain>
    </source>
</reference>
<keyword evidence="1" id="KW-0812">Transmembrane</keyword>
<protein>
    <submittedName>
        <fullName evidence="2">Uncharacterized protein</fullName>
    </submittedName>
</protein>
<feature type="transmembrane region" description="Helical" evidence="1">
    <location>
        <begin position="12"/>
        <end position="29"/>
    </location>
</feature>
<dbReference type="AlphaFoldDB" id="H9UKF3"/>
<evidence type="ECO:0000313" key="2">
    <source>
        <dbReference type="EMBL" id="AFG37996.1"/>
    </source>
</evidence>
<evidence type="ECO:0000256" key="1">
    <source>
        <dbReference type="SAM" id="Phobius"/>
    </source>
</evidence>
<dbReference type="PATRIC" id="fig|889378.3.peg.1932"/>